<dbReference type="RefSeq" id="WP_085463783.1">
    <property type="nucleotide sequence ID" value="NZ_FXBL01000004.1"/>
</dbReference>
<proteinExistence type="predicted"/>
<dbReference type="Gene3D" id="3.30.1540.10">
    <property type="entry name" value="formyl-coa transferase, domain 3"/>
    <property type="match status" value="1"/>
</dbReference>
<dbReference type="OrthoDB" id="9806585at2"/>
<accession>A0A1X7NFS7</accession>
<dbReference type="EMBL" id="FXBL01000004">
    <property type="protein sequence ID" value="SMH36181.1"/>
    <property type="molecule type" value="Genomic_DNA"/>
</dbReference>
<evidence type="ECO:0000256" key="1">
    <source>
        <dbReference type="SAM" id="MobiDB-lite"/>
    </source>
</evidence>
<dbReference type="Proteomes" id="UP000193083">
    <property type="component" value="Unassembled WGS sequence"/>
</dbReference>
<dbReference type="AlphaFoldDB" id="A0A1X7NFS7"/>
<dbReference type="InterPro" id="IPR023606">
    <property type="entry name" value="CoA-Trfase_III_dom_1_sf"/>
</dbReference>
<evidence type="ECO:0000313" key="3">
    <source>
        <dbReference type="Proteomes" id="UP000193083"/>
    </source>
</evidence>
<dbReference type="InterPro" id="IPR044855">
    <property type="entry name" value="CoA-Trfase_III_dom3_sf"/>
</dbReference>
<dbReference type="PANTHER" id="PTHR48228:SF5">
    <property type="entry name" value="ALPHA-METHYLACYL-COA RACEMASE"/>
    <property type="match status" value="1"/>
</dbReference>
<name>A0A1X7NFS7_9HYPH</name>
<evidence type="ECO:0000313" key="2">
    <source>
        <dbReference type="EMBL" id="SMH36181.1"/>
    </source>
</evidence>
<protein>
    <submittedName>
        <fullName evidence="2">Alpha-methylacyl-CoA racemase</fullName>
    </submittedName>
</protein>
<reference evidence="2 3" key="1">
    <citation type="submission" date="2017-04" db="EMBL/GenBank/DDBJ databases">
        <authorList>
            <person name="Afonso C.L."/>
            <person name="Miller P.J."/>
            <person name="Scott M.A."/>
            <person name="Spackman E."/>
            <person name="Goraichik I."/>
            <person name="Dimitrov K.M."/>
            <person name="Suarez D.L."/>
            <person name="Swayne D.E."/>
        </authorList>
    </citation>
    <scope>NUCLEOTIDE SEQUENCE [LARGE SCALE GENOMIC DNA]</scope>
    <source>
        <strain evidence="2 3">B5P</strain>
    </source>
</reference>
<dbReference type="InterPro" id="IPR003673">
    <property type="entry name" value="CoA-Trfase_fam_III"/>
</dbReference>
<organism evidence="2 3">
    <name type="scientific">Mesorhizobium australicum</name>
    <dbReference type="NCBI Taxonomy" id="536018"/>
    <lineage>
        <taxon>Bacteria</taxon>
        <taxon>Pseudomonadati</taxon>
        <taxon>Pseudomonadota</taxon>
        <taxon>Alphaproteobacteria</taxon>
        <taxon>Hyphomicrobiales</taxon>
        <taxon>Phyllobacteriaceae</taxon>
        <taxon>Mesorhizobium</taxon>
    </lineage>
</organism>
<dbReference type="Pfam" id="PF02515">
    <property type="entry name" value="CoA_transf_3"/>
    <property type="match status" value="1"/>
</dbReference>
<sequence length="388" mass="40301">MPDASGGPLAGLKVIEMAGIGPAPFAAMMLADMGADVLRIDRPEASGLGIERPDRYNFTARSRRSVAIDLKRPEGTACVLDLVGRADVLIEGFRPGVMERLGLGPGPCLERNPRLVFGRLTGWGQEGPLAAGAGHDLNYIALTGALDAIGRAGQPPTPPLNMLGDFGGGGMLLAFGLVCAVLNARTGGAGQVVDAAIVDGAALLAAPVMGLHGAGLWPGARGENVLDGGAPYYDVYRCADGAYVSVAPIEGKFRALLLGLLGIAEADFPDVSDRANWPAARRILADRFAERTRDEWCALLEGTDACFAPVLSFGEAPHHPHNHARGTYVTVDGAVQPAPAPRFSATPPPMPRAPTAPGEAGVSALRDWGLSAERCEELERAKVVGRAG</sequence>
<dbReference type="SUPFAM" id="SSF89796">
    <property type="entry name" value="CoA-transferase family III (CaiB/BaiF)"/>
    <property type="match status" value="1"/>
</dbReference>
<dbReference type="Gene3D" id="3.40.50.10540">
    <property type="entry name" value="Crotonobetainyl-coa:carnitine coa-transferase, domain 1"/>
    <property type="match status" value="1"/>
</dbReference>
<gene>
    <name evidence="2" type="ORF">SAMN02982922_1711</name>
</gene>
<dbReference type="InterPro" id="IPR050509">
    <property type="entry name" value="CoA-transferase_III"/>
</dbReference>
<dbReference type="GO" id="GO:0003824">
    <property type="term" value="F:catalytic activity"/>
    <property type="evidence" value="ECO:0007669"/>
    <property type="project" value="InterPro"/>
</dbReference>
<feature type="region of interest" description="Disordered" evidence="1">
    <location>
        <begin position="338"/>
        <end position="362"/>
    </location>
</feature>
<keyword evidence="3" id="KW-1185">Reference proteome</keyword>
<dbReference type="PANTHER" id="PTHR48228">
    <property type="entry name" value="SUCCINYL-COA--D-CITRAMALATE COA-TRANSFERASE"/>
    <property type="match status" value="1"/>
</dbReference>